<dbReference type="SFLD" id="SFLDS00003">
    <property type="entry name" value="Haloacid_Dehalogenase"/>
    <property type="match status" value="1"/>
</dbReference>
<dbReference type="InterPro" id="IPR051540">
    <property type="entry name" value="S-2-haloacid_dehalogenase"/>
</dbReference>
<accession>A0AAW4QB45</accession>
<proteinExistence type="predicted"/>
<dbReference type="AlphaFoldDB" id="A0AAW4QB45"/>
<protein>
    <submittedName>
        <fullName evidence="2">Haloacid dehalogenase type II</fullName>
    </submittedName>
</protein>
<dbReference type="InterPro" id="IPR006328">
    <property type="entry name" value="2-HAD"/>
</dbReference>
<dbReference type="PANTHER" id="PTHR43316">
    <property type="entry name" value="HYDROLASE, HALOACID DELAHOGENASE-RELATED"/>
    <property type="match status" value="1"/>
</dbReference>
<dbReference type="Gene3D" id="3.40.50.1000">
    <property type="entry name" value="HAD superfamily/HAD-like"/>
    <property type="match status" value="1"/>
</dbReference>
<keyword evidence="1" id="KW-0378">Hydrolase</keyword>
<dbReference type="Gene3D" id="1.10.150.750">
    <property type="match status" value="1"/>
</dbReference>
<evidence type="ECO:0000256" key="1">
    <source>
        <dbReference type="ARBA" id="ARBA00022801"/>
    </source>
</evidence>
<dbReference type="EMBL" id="QGBI01000017">
    <property type="protein sequence ID" value="MBX3891721.1"/>
    <property type="molecule type" value="Genomic_DNA"/>
</dbReference>
<evidence type="ECO:0000313" key="2">
    <source>
        <dbReference type="EMBL" id="MBX3891721.1"/>
    </source>
</evidence>
<gene>
    <name evidence="2" type="ORF">DEE74_17810</name>
</gene>
<dbReference type="NCBIfam" id="TIGR01493">
    <property type="entry name" value="HAD-SF-IA-v2"/>
    <property type="match status" value="1"/>
</dbReference>
<sequence>MEIKALAFDTGGTVLDWHSGLVRALAKVGAAHDVSLDWHEVVNEWRRRAMRDIVGQIYPAFNMDDVHRQTLSETLNHFGLARLSLAERREIWEAWRHLDAWPDFPGALAEIRKTIPVVSFTMLPTALVVDVSRRNSISWDAIISCEMIGVYKPHSSAYATAAKWMGLEPSSILMVACHNFDLNAAKKAGFHTAFIRRPQEWGPPGPPDPNPNMEYDFVEDGFRELQARLAQR</sequence>
<dbReference type="RefSeq" id="WP_024973558.1">
    <property type="nucleotide sequence ID" value="NZ_JACBXL010000028.1"/>
</dbReference>
<evidence type="ECO:0000313" key="3">
    <source>
        <dbReference type="Proteomes" id="UP001199322"/>
    </source>
</evidence>
<dbReference type="PRINTS" id="PR00413">
    <property type="entry name" value="HADHALOGNASE"/>
</dbReference>
<dbReference type="InterPro" id="IPR036412">
    <property type="entry name" value="HAD-like_sf"/>
</dbReference>
<dbReference type="SUPFAM" id="SSF56784">
    <property type="entry name" value="HAD-like"/>
    <property type="match status" value="1"/>
</dbReference>
<dbReference type="GO" id="GO:0019120">
    <property type="term" value="F:hydrolase activity, acting on acid halide bonds, in C-halide compounds"/>
    <property type="evidence" value="ECO:0007669"/>
    <property type="project" value="InterPro"/>
</dbReference>
<dbReference type="NCBIfam" id="TIGR01428">
    <property type="entry name" value="HAD_type_II"/>
    <property type="match status" value="1"/>
</dbReference>
<organism evidence="2 3">
    <name type="scientific">Ralstonia pickettii</name>
    <name type="common">Burkholderia pickettii</name>
    <dbReference type="NCBI Taxonomy" id="329"/>
    <lineage>
        <taxon>Bacteria</taxon>
        <taxon>Pseudomonadati</taxon>
        <taxon>Pseudomonadota</taxon>
        <taxon>Betaproteobacteria</taxon>
        <taxon>Burkholderiales</taxon>
        <taxon>Burkholderiaceae</taxon>
        <taxon>Ralstonia</taxon>
    </lineage>
</organism>
<dbReference type="PANTHER" id="PTHR43316:SF3">
    <property type="entry name" value="HALOACID DEHALOGENASE, TYPE II (AFU_ORTHOLOGUE AFUA_2G07750)-RELATED"/>
    <property type="match status" value="1"/>
</dbReference>
<dbReference type="Proteomes" id="UP001199322">
    <property type="component" value="Unassembled WGS sequence"/>
</dbReference>
<dbReference type="InterPro" id="IPR023214">
    <property type="entry name" value="HAD_sf"/>
</dbReference>
<dbReference type="Pfam" id="PF00702">
    <property type="entry name" value="Hydrolase"/>
    <property type="match status" value="1"/>
</dbReference>
<name>A0AAW4QB45_RALPI</name>
<comment type="caution">
    <text evidence="2">The sequence shown here is derived from an EMBL/GenBank/DDBJ whole genome shotgun (WGS) entry which is preliminary data.</text>
</comment>
<reference evidence="2" key="1">
    <citation type="submission" date="2018-06" db="EMBL/GenBank/DDBJ databases">
        <authorList>
            <person name="O'Rourke A."/>
        </authorList>
    </citation>
    <scope>NUCLEOTIDE SEQUENCE</scope>
    <source>
        <strain evidence="2">132550021-3</strain>
    </source>
</reference>
<dbReference type="InterPro" id="IPR006439">
    <property type="entry name" value="HAD-SF_hydro_IA"/>
</dbReference>
<dbReference type="SFLD" id="SFLDG01129">
    <property type="entry name" value="C1.5:_HAD__Beta-PGM__Phosphata"/>
    <property type="match status" value="1"/>
</dbReference>